<organism evidence="3 4">
    <name type="scientific">Streptomyces piniterrae</name>
    <dbReference type="NCBI Taxonomy" id="2571125"/>
    <lineage>
        <taxon>Bacteria</taxon>
        <taxon>Bacillati</taxon>
        <taxon>Actinomycetota</taxon>
        <taxon>Actinomycetes</taxon>
        <taxon>Kitasatosporales</taxon>
        <taxon>Streptomycetaceae</taxon>
        <taxon>Streptomyces</taxon>
    </lineage>
</organism>
<dbReference type="OrthoDB" id="4337168at2"/>
<keyword evidence="2" id="KW-1133">Transmembrane helix</keyword>
<feature type="compositionally biased region" description="Basic and acidic residues" evidence="1">
    <location>
        <begin position="101"/>
        <end position="119"/>
    </location>
</feature>
<comment type="caution">
    <text evidence="3">The sequence shown here is derived from an EMBL/GenBank/DDBJ whole genome shotgun (WGS) entry which is preliminary data.</text>
</comment>
<keyword evidence="4" id="KW-1185">Reference proteome</keyword>
<accession>A0A4U0NII2</accession>
<gene>
    <name evidence="3" type="ORF">FCH28_12745</name>
</gene>
<sequence length="134" mass="14056">MTQRMPHRVAAPHVTQAARHPQDADPQLPVFIDESGWRRRALQGMALAVGCACLGYLLFVGTLVSGLRQPVGTQPPSLSGPVPSGPVTGKSQHGYAAPGRAEAHRPPARTQADRGDHRPPSGRSAPPPAGGLKQ</sequence>
<dbReference type="RefSeq" id="WP_136740001.1">
    <property type="nucleotide sequence ID" value="NZ_SUMB01000004.1"/>
</dbReference>
<dbReference type="Proteomes" id="UP000308697">
    <property type="component" value="Unassembled WGS sequence"/>
</dbReference>
<feature type="compositionally biased region" description="Pro residues" evidence="1">
    <location>
        <begin position="125"/>
        <end position="134"/>
    </location>
</feature>
<protein>
    <submittedName>
        <fullName evidence="3">Uncharacterized protein</fullName>
    </submittedName>
</protein>
<dbReference type="EMBL" id="SUMB01000004">
    <property type="protein sequence ID" value="TJZ54075.1"/>
    <property type="molecule type" value="Genomic_DNA"/>
</dbReference>
<dbReference type="AlphaFoldDB" id="A0A4U0NII2"/>
<evidence type="ECO:0000313" key="3">
    <source>
        <dbReference type="EMBL" id="TJZ54075.1"/>
    </source>
</evidence>
<reference evidence="3 4" key="1">
    <citation type="submission" date="2019-04" db="EMBL/GenBank/DDBJ databases">
        <title>Streptomyces piniterrae sp. nov., a heliquinomycin-producing actinomycete isolated from rhizosphere soil of Pinus yunnanensis.</title>
        <authorList>
            <person name="Zhuang X."/>
            <person name="Zhao J."/>
        </authorList>
    </citation>
    <scope>NUCLEOTIDE SEQUENCE [LARGE SCALE GENOMIC DNA]</scope>
    <source>
        <strain evidence="4">jys28</strain>
    </source>
</reference>
<keyword evidence="2" id="KW-0472">Membrane</keyword>
<evidence type="ECO:0000256" key="2">
    <source>
        <dbReference type="SAM" id="Phobius"/>
    </source>
</evidence>
<evidence type="ECO:0000256" key="1">
    <source>
        <dbReference type="SAM" id="MobiDB-lite"/>
    </source>
</evidence>
<feature type="compositionally biased region" description="Low complexity" evidence="1">
    <location>
        <begin position="75"/>
        <end position="87"/>
    </location>
</feature>
<name>A0A4U0NII2_9ACTN</name>
<feature type="region of interest" description="Disordered" evidence="1">
    <location>
        <begin position="1"/>
        <end position="27"/>
    </location>
</feature>
<feature type="region of interest" description="Disordered" evidence="1">
    <location>
        <begin position="68"/>
        <end position="134"/>
    </location>
</feature>
<evidence type="ECO:0000313" key="4">
    <source>
        <dbReference type="Proteomes" id="UP000308697"/>
    </source>
</evidence>
<feature type="transmembrane region" description="Helical" evidence="2">
    <location>
        <begin position="45"/>
        <end position="67"/>
    </location>
</feature>
<keyword evidence="2" id="KW-0812">Transmembrane</keyword>
<proteinExistence type="predicted"/>